<gene>
    <name evidence="4" type="primary">ttr</name>
    <name evidence="4" type="ORF">TM5383_00728</name>
</gene>
<name>A0A0P1H2C5_9RHOB</name>
<dbReference type="InterPro" id="IPR000182">
    <property type="entry name" value="GNAT_dom"/>
</dbReference>
<evidence type="ECO:0000313" key="4">
    <source>
        <dbReference type="EMBL" id="CUH83537.1"/>
    </source>
</evidence>
<dbReference type="AlphaFoldDB" id="A0A0P1H2C5"/>
<dbReference type="PROSITE" id="PS51186">
    <property type="entry name" value="GNAT"/>
    <property type="match status" value="1"/>
</dbReference>
<dbReference type="PANTHER" id="PTHR43877">
    <property type="entry name" value="AMINOALKYLPHOSPHONATE N-ACETYLTRANSFERASE-RELATED-RELATED"/>
    <property type="match status" value="1"/>
</dbReference>
<evidence type="ECO:0000313" key="5">
    <source>
        <dbReference type="Proteomes" id="UP000051681"/>
    </source>
</evidence>
<dbReference type="EC" id="2.3.1.-" evidence="4"/>
<dbReference type="InterPro" id="IPR050832">
    <property type="entry name" value="Bact_Acetyltransf"/>
</dbReference>
<dbReference type="GO" id="GO:0016747">
    <property type="term" value="F:acyltransferase activity, transferring groups other than amino-acyl groups"/>
    <property type="evidence" value="ECO:0007669"/>
    <property type="project" value="InterPro"/>
</dbReference>
<dbReference type="CDD" id="cd04301">
    <property type="entry name" value="NAT_SF"/>
    <property type="match status" value="1"/>
</dbReference>
<evidence type="ECO:0000259" key="3">
    <source>
        <dbReference type="PROSITE" id="PS51186"/>
    </source>
</evidence>
<dbReference type="STRING" id="340021.TM5383_00728"/>
<feature type="domain" description="N-acetyltransferase" evidence="3">
    <location>
        <begin position="2"/>
        <end position="171"/>
    </location>
</feature>
<evidence type="ECO:0000256" key="2">
    <source>
        <dbReference type="ARBA" id="ARBA00023315"/>
    </source>
</evidence>
<keyword evidence="5" id="KW-1185">Reference proteome</keyword>
<dbReference type="SUPFAM" id="SSF55729">
    <property type="entry name" value="Acyl-CoA N-acyltransferases (Nat)"/>
    <property type="match status" value="1"/>
</dbReference>
<dbReference type="RefSeq" id="WP_058317688.1">
    <property type="nucleotide sequence ID" value="NZ_CYSF01000005.1"/>
</dbReference>
<protein>
    <submittedName>
        <fullName evidence="4">Acetyltransferase</fullName>
        <ecNumber evidence="4">2.3.1.-</ecNumber>
    </submittedName>
</protein>
<sequence>MITEWTAEELRAGLDDLADILHACVLDGASVGFILPHDLSDARAFWQGLLAEVQTGARRLFVAVEAGRAVAVVTLITAMPGNQPHRAEVSKLLVHPTHRRKGLARQLMQHLEQAARNMCKSLLTLDTRTGDSAEPLYRDLGFQTAGVIPGYCLDITGQQLDSTTYMFKPLN</sequence>
<reference evidence="4 5" key="1">
    <citation type="submission" date="2015-09" db="EMBL/GenBank/DDBJ databases">
        <authorList>
            <consortium name="Swine Surveillance"/>
        </authorList>
    </citation>
    <scope>NUCLEOTIDE SEQUENCE [LARGE SCALE GENOMIC DNA]</scope>
    <source>
        <strain evidence="4 5">CECT 8383</strain>
    </source>
</reference>
<dbReference type="EMBL" id="CYSF01000005">
    <property type="protein sequence ID" value="CUH83537.1"/>
    <property type="molecule type" value="Genomic_DNA"/>
</dbReference>
<dbReference type="Proteomes" id="UP000051681">
    <property type="component" value="Unassembled WGS sequence"/>
</dbReference>
<dbReference type="InterPro" id="IPR016181">
    <property type="entry name" value="Acyl_CoA_acyltransferase"/>
</dbReference>
<accession>A0A0P1H2C5</accession>
<keyword evidence="1 4" id="KW-0808">Transferase</keyword>
<dbReference type="Pfam" id="PF00583">
    <property type="entry name" value="Acetyltransf_1"/>
    <property type="match status" value="1"/>
</dbReference>
<evidence type="ECO:0000256" key="1">
    <source>
        <dbReference type="ARBA" id="ARBA00022679"/>
    </source>
</evidence>
<proteinExistence type="predicted"/>
<dbReference type="Gene3D" id="3.40.630.30">
    <property type="match status" value="1"/>
</dbReference>
<organism evidence="4 5">
    <name type="scientific">Thalassovita mediterranea</name>
    <dbReference type="NCBI Taxonomy" id="340021"/>
    <lineage>
        <taxon>Bacteria</taxon>
        <taxon>Pseudomonadati</taxon>
        <taxon>Pseudomonadota</taxon>
        <taxon>Alphaproteobacteria</taxon>
        <taxon>Rhodobacterales</taxon>
        <taxon>Roseobacteraceae</taxon>
        <taxon>Thalassovita</taxon>
    </lineage>
</organism>
<dbReference type="OrthoDB" id="3389160at2"/>
<keyword evidence="2 4" id="KW-0012">Acyltransferase</keyword>